<dbReference type="STRING" id="1341132.A0A3F3Q7Q5"/>
<sequence>MKYMISFGATCTALPWTYKIAVVPILARGRGTALSVCIDWVVNVWLRLFMPEALNKTAWKIIFCFWGCLHCNFYCYCFVSSRDCVAVA</sequence>
<dbReference type="InterPro" id="IPR005828">
    <property type="entry name" value="MFS_sugar_transport-like"/>
</dbReference>
<evidence type="ECO:0000256" key="1">
    <source>
        <dbReference type="ARBA" id="ARBA00004370"/>
    </source>
</evidence>
<evidence type="ECO:0000256" key="5">
    <source>
        <dbReference type="SAM" id="Phobius"/>
    </source>
</evidence>
<keyword evidence="2 5" id="KW-0812">Transmembrane</keyword>
<dbReference type="Gene3D" id="1.20.1250.20">
    <property type="entry name" value="MFS general substrate transporter like domains"/>
    <property type="match status" value="1"/>
</dbReference>
<dbReference type="Pfam" id="PF00083">
    <property type="entry name" value="Sugar_tr"/>
    <property type="match status" value="1"/>
</dbReference>
<accession>A0A3F3Q7Q5</accession>
<comment type="subcellular location">
    <subcellularLocation>
        <location evidence="1">Membrane</location>
    </subcellularLocation>
</comment>
<keyword evidence="3 5" id="KW-1133">Transmembrane helix</keyword>
<evidence type="ECO:0000313" key="6">
    <source>
        <dbReference type="EMBL" id="RDH35077.1"/>
    </source>
</evidence>
<gene>
    <name evidence="6" type="ORF">BDQ94DRAFT_140184</name>
</gene>
<name>A0A3F3Q7Q5_9EURO</name>
<reference evidence="6 7" key="1">
    <citation type="submission" date="2018-07" db="EMBL/GenBank/DDBJ databases">
        <title>The genomes of Aspergillus section Nigri reveals drivers in fungal speciation.</title>
        <authorList>
            <consortium name="DOE Joint Genome Institute"/>
            <person name="Vesth T.C."/>
            <person name="Nybo J."/>
            <person name="Theobald S."/>
            <person name="Brandl J."/>
            <person name="Frisvad J.C."/>
            <person name="Nielsen K.F."/>
            <person name="Lyhne E.K."/>
            <person name="Kogle M.E."/>
            <person name="Kuo A."/>
            <person name="Riley R."/>
            <person name="Clum A."/>
            <person name="Nolan M."/>
            <person name="Lipzen A."/>
            <person name="Salamov A."/>
            <person name="Henrissat B."/>
            <person name="Wiebenga A."/>
            <person name="De vries R.P."/>
            <person name="Grigoriev I.V."/>
            <person name="Mortensen U.H."/>
            <person name="Andersen M.R."/>
            <person name="Baker S.E."/>
        </authorList>
    </citation>
    <scope>NUCLEOTIDE SEQUENCE [LARGE SCALE GENOMIC DNA]</scope>
    <source>
        <strain evidence="6 7">CBS 139.54b</strain>
    </source>
</reference>
<dbReference type="RefSeq" id="XP_026628099.1">
    <property type="nucleotide sequence ID" value="XM_026765574.1"/>
</dbReference>
<dbReference type="GO" id="GO:0016020">
    <property type="term" value="C:membrane"/>
    <property type="evidence" value="ECO:0007669"/>
    <property type="project" value="UniProtKB-SubCell"/>
</dbReference>
<protein>
    <recommendedName>
        <fullName evidence="8">Major facilitator superfamily (MFS) profile domain-containing protein</fullName>
    </recommendedName>
</protein>
<evidence type="ECO:0000256" key="4">
    <source>
        <dbReference type="ARBA" id="ARBA00023136"/>
    </source>
</evidence>
<evidence type="ECO:0000256" key="2">
    <source>
        <dbReference type="ARBA" id="ARBA00022692"/>
    </source>
</evidence>
<keyword evidence="7" id="KW-1185">Reference proteome</keyword>
<dbReference type="Proteomes" id="UP000253729">
    <property type="component" value="Unassembled WGS sequence"/>
</dbReference>
<dbReference type="InterPro" id="IPR036259">
    <property type="entry name" value="MFS_trans_sf"/>
</dbReference>
<evidence type="ECO:0000313" key="7">
    <source>
        <dbReference type="Proteomes" id="UP000253729"/>
    </source>
</evidence>
<proteinExistence type="predicted"/>
<evidence type="ECO:0000256" key="3">
    <source>
        <dbReference type="ARBA" id="ARBA00022989"/>
    </source>
</evidence>
<dbReference type="GO" id="GO:0022857">
    <property type="term" value="F:transmembrane transporter activity"/>
    <property type="evidence" value="ECO:0007669"/>
    <property type="project" value="InterPro"/>
</dbReference>
<organism evidence="6 7">
    <name type="scientific">Aspergillus welwitschiae</name>
    <dbReference type="NCBI Taxonomy" id="1341132"/>
    <lineage>
        <taxon>Eukaryota</taxon>
        <taxon>Fungi</taxon>
        <taxon>Dikarya</taxon>
        <taxon>Ascomycota</taxon>
        <taxon>Pezizomycotina</taxon>
        <taxon>Eurotiomycetes</taxon>
        <taxon>Eurotiomycetidae</taxon>
        <taxon>Eurotiales</taxon>
        <taxon>Aspergillaceae</taxon>
        <taxon>Aspergillus</taxon>
        <taxon>Aspergillus subgen. Circumdati</taxon>
    </lineage>
</organism>
<evidence type="ECO:0008006" key="8">
    <source>
        <dbReference type="Google" id="ProtNLM"/>
    </source>
</evidence>
<dbReference type="GeneID" id="38133930"/>
<feature type="transmembrane region" description="Helical" evidence="5">
    <location>
        <begin position="31"/>
        <end position="50"/>
    </location>
</feature>
<keyword evidence="4 5" id="KW-0472">Membrane</keyword>
<dbReference type="EMBL" id="KZ852041">
    <property type="protein sequence ID" value="RDH35077.1"/>
    <property type="molecule type" value="Genomic_DNA"/>
</dbReference>
<dbReference type="AlphaFoldDB" id="A0A3F3Q7Q5"/>